<dbReference type="InterPro" id="IPR012337">
    <property type="entry name" value="RNaseH-like_sf"/>
</dbReference>
<feature type="domain" description="Reverse transcriptase zinc-binding" evidence="2">
    <location>
        <begin position="120"/>
        <end position="194"/>
    </location>
</feature>
<accession>A0A8X7WI05</accession>
<reference evidence="3 4" key="1">
    <citation type="submission" date="2020-02" db="EMBL/GenBank/DDBJ databases">
        <authorList>
            <person name="Ma Q."/>
            <person name="Huang Y."/>
            <person name="Song X."/>
            <person name="Pei D."/>
        </authorList>
    </citation>
    <scope>NUCLEOTIDE SEQUENCE [LARGE SCALE GENOMIC DNA]</scope>
    <source>
        <strain evidence="3">Sxm20200214</strain>
        <tissue evidence="3">Leaf</tissue>
    </source>
</reference>
<name>A0A8X7WI05_BRACI</name>
<keyword evidence="4" id="KW-1185">Reference proteome</keyword>
<dbReference type="CDD" id="cd06222">
    <property type="entry name" value="RNase_H_like"/>
    <property type="match status" value="1"/>
</dbReference>
<evidence type="ECO:0000313" key="3">
    <source>
        <dbReference type="EMBL" id="KAG2329702.1"/>
    </source>
</evidence>
<proteinExistence type="predicted"/>
<sequence>MSQLATPALSVREVCYLVETFCWKTHPWCSTGKKLQPTGPPELATKDLKVVDLLVAGSSKWDKERVLCILPNEAPDILCIRPSKTGAEDAYCWIPTKNGDYTTKSGYYIAMNQMKEPEAVTTNAPRCDWMTDIWQLPISPKISVFLWKVVRGALLLGDHLETRGLIATTKCPFCDMRETADHLFLACQFSTSVWAIAPIQNADMLSKTPELTIALKASKTLKNLPPTEFISGSMFPWIVWMIWQRRNQRIFENRIFDAGDTITKAISDTRKWQSAQLESKPLTMDHSGLARIFTDPTDQILHQGNAIEEWVSSPLVAEALAIREALFQAQAHGYTNIELKSDAQTIIRDIHNLSCYLSSSIFLHFPHLDNIAADSLAKRALLHV</sequence>
<dbReference type="GO" id="GO:0004523">
    <property type="term" value="F:RNA-DNA hybrid ribonuclease activity"/>
    <property type="evidence" value="ECO:0007669"/>
    <property type="project" value="InterPro"/>
</dbReference>
<dbReference type="SUPFAM" id="SSF53098">
    <property type="entry name" value="Ribonuclease H-like"/>
    <property type="match status" value="1"/>
</dbReference>
<organism evidence="3 4">
    <name type="scientific">Brassica carinata</name>
    <name type="common">Ethiopian mustard</name>
    <name type="synonym">Abyssinian cabbage</name>
    <dbReference type="NCBI Taxonomy" id="52824"/>
    <lineage>
        <taxon>Eukaryota</taxon>
        <taxon>Viridiplantae</taxon>
        <taxon>Streptophyta</taxon>
        <taxon>Embryophyta</taxon>
        <taxon>Tracheophyta</taxon>
        <taxon>Spermatophyta</taxon>
        <taxon>Magnoliopsida</taxon>
        <taxon>eudicotyledons</taxon>
        <taxon>Gunneridae</taxon>
        <taxon>Pentapetalae</taxon>
        <taxon>rosids</taxon>
        <taxon>malvids</taxon>
        <taxon>Brassicales</taxon>
        <taxon>Brassicaceae</taxon>
        <taxon>Brassiceae</taxon>
        <taxon>Brassica</taxon>
    </lineage>
</organism>
<dbReference type="Proteomes" id="UP000886595">
    <property type="component" value="Unassembled WGS sequence"/>
</dbReference>
<dbReference type="InterPro" id="IPR052929">
    <property type="entry name" value="RNase_H-like_EbsB-rel"/>
</dbReference>
<dbReference type="Pfam" id="PF13966">
    <property type="entry name" value="zf-RVT"/>
    <property type="match status" value="1"/>
</dbReference>
<protein>
    <recommendedName>
        <fullName evidence="5">Reverse transcriptase zinc-binding domain-containing protein</fullName>
    </recommendedName>
</protein>
<comment type="caution">
    <text evidence="3">The sequence shown here is derived from an EMBL/GenBank/DDBJ whole genome shotgun (WGS) entry which is preliminary data.</text>
</comment>
<dbReference type="GO" id="GO:0003676">
    <property type="term" value="F:nucleic acid binding"/>
    <property type="evidence" value="ECO:0007669"/>
    <property type="project" value="InterPro"/>
</dbReference>
<dbReference type="PANTHER" id="PTHR47074">
    <property type="entry name" value="BNAC02G40300D PROTEIN"/>
    <property type="match status" value="1"/>
</dbReference>
<dbReference type="Pfam" id="PF13456">
    <property type="entry name" value="RVT_3"/>
    <property type="match status" value="1"/>
</dbReference>
<gene>
    <name evidence="3" type="ORF">Bca52824_000882</name>
</gene>
<dbReference type="InterPro" id="IPR026960">
    <property type="entry name" value="RVT-Znf"/>
</dbReference>
<evidence type="ECO:0000313" key="4">
    <source>
        <dbReference type="Proteomes" id="UP000886595"/>
    </source>
</evidence>
<evidence type="ECO:0008006" key="5">
    <source>
        <dbReference type="Google" id="ProtNLM"/>
    </source>
</evidence>
<dbReference type="InterPro" id="IPR002156">
    <property type="entry name" value="RNaseH_domain"/>
</dbReference>
<evidence type="ECO:0000259" key="2">
    <source>
        <dbReference type="Pfam" id="PF13966"/>
    </source>
</evidence>
<dbReference type="EMBL" id="JAAMPC010000001">
    <property type="protein sequence ID" value="KAG2329702.1"/>
    <property type="molecule type" value="Genomic_DNA"/>
</dbReference>
<dbReference type="AlphaFoldDB" id="A0A8X7WI05"/>
<dbReference type="OrthoDB" id="1744926at2759"/>
<feature type="domain" description="RNase H type-1" evidence="1">
    <location>
        <begin position="286"/>
        <end position="354"/>
    </location>
</feature>
<evidence type="ECO:0000259" key="1">
    <source>
        <dbReference type="Pfam" id="PF13456"/>
    </source>
</evidence>
<dbReference type="PANTHER" id="PTHR47074:SF49">
    <property type="entry name" value="POLYNUCLEOTIDYL TRANSFERASE, RIBONUCLEASE H-LIKE SUPERFAMILY PROTEIN"/>
    <property type="match status" value="1"/>
</dbReference>
<dbReference type="InterPro" id="IPR044730">
    <property type="entry name" value="RNase_H-like_dom_plant"/>
</dbReference>